<dbReference type="Proteomes" id="UP000219215">
    <property type="component" value="Chromosome DPRO"/>
</dbReference>
<proteinExistence type="predicted"/>
<evidence type="ECO:0000313" key="1">
    <source>
        <dbReference type="EMBL" id="SOB58492.1"/>
    </source>
</evidence>
<dbReference type="AlphaFoldDB" id="A0A2C8F7D9"/>
<organism evidence="1 2">
    <name type="scientific">Pseudodesulfovibrio profundus</name>
    <dbReference type="NCBI Taxonomy" id="57320"/>
    <lineage>
        <taxon>Bacteria</taxon>
        <taxon>Pseudomonadati</taxon>
        <taxon>Thermodesulfobacteriota</taxon>
        <taxon>Desulfovibrionia</taxon>
        <taxon>Desulfovibrionales</taxon>
        <taxon>Desulfovibrionaceae</taxon>
    </lineage>
</organism>
<sequence>MTPLIKWILEFLIQWETDIDLFRYRLLCGASSRHRQVVSPITGKVQPALSRGIVPNYY</sequence>
<accession>A0A2C8F7D9</accession>
<evidence type="ECO:0000313" key="2">
    <source>
        <dbReference type="Proteomes" id="UP000219215"/>
    </source>
</evidence>
<dbReference type="KEGG" id="pprf:DPRO_1594"/>
<reference evidence="2" key="1">
    <citation type="submission" date="2017-09" db="EMBL/GenBank/DDBJ databases">
        <authorList>
            <person name="Regsiter A."/>
            <person name="William W."/>
        </authorList>
    </citation>
    <scope>NUCLEOTIDE SEQUENCE [LARGE SCALE GENOMIC DNA]</scope>
    <source>
        <strain evidence="2">500-1</strain>
    </source>
</reference>
<protein>
    <submittedName>
        <fullName evidence="1">Uncharacterized protein</fullName>
    </submittedName>
</protein>
<gene>
    <name evidence="1" type="ORF">DPRO_1594</name>
</gene>
<keyword evidence="2" id="KW-1185">Reference proteome</keyword>
<name>A0A2C8F7D9_9BACT</name>
<dbReference type="EMBL" id="LT907975">
    <property type="protein sequence ID" value="SOB58492.1"/>
    <property type="molecule type" value="Genomic_DNA"/>
</dbReference>